<name>A0A818ZI53_9BILA</name>
<evidence type="ECO:0000313" key="3">
    <source>
        <dbReference type="Proteomes" id="UP000663874"/>
    </source>
</evidence>
<reference evidence="1" key="1">
    <citation type="submission" date="2021-02" db="EMBL/GenBank/DDBJ databases">
        <authorList>
            <person name="Nowell W R."/>
        </authorList>
    </citation>
    <scope>NUCLEOTIDE SEQUENCE</scope>
</reference>
<dbReference type="EMBL" id="CAJOBD010004051">
    <property type="protein sequence ID" value="CAF3978295.1"/>
    <property type="molecule type" value="Genomic_DNA"/>
</dbReference>
<gene>
    <name evidence="1" type="ORF">FNK824_LOCUS13175</name>
    <name evidence="2" type="ORF">JBS370_LOCUS25032</name>
</gene>
<evidence type="ECO:0000313" key="1">
    <source>
        <dbReference type="EMBL" id="CAF3767717.1"/>
    </source>
</evidence>
<accession>A0A818ZI53</accession>
<organism evidence="1 3">
    <name type="scientific">Rotaria sordida</name>
    <dbReference type="NCBI Taxonomy" id="392033"/>
    <lineage>
        <taxon>Eukaryota</taxon>
        <taxon>Metazoa</taxon>
        <taxon>Spiralia</taxon>
        <taxon>Gnathifera</taxon>
        <taxon>Rotifera</taxon>
        <taxon>Eurotatoria</taxon>
        <taxon>Bdelloidea</taxon>
        <taxon>Philodinida</taxon>
        <taxon>Philodinidae</taxon>
        <taxon>Rotaria</taxon>
    </lineage>
</organism>
<sequence length="89" mass="10514">MMNEYEFYIVAHNQVGHKISFELRHLIPPTIGIIVKSSSFFSSLHQYDGLVPDHPEVKKVMPIFTKIAEHEHVEKLQEFYHTLCLWFIC</sequence>
<comment type="caution">
    <text evidence="1">The sequence shown here is derived from an EMBL/GenBank/DDBJ whole genome shotgun (WGS) entry which is preliminary data.</text>
</comment>
<dbReference type="Proteomes" id="UP000663874">
    <property type="component" value="Unassembled WGS sequence"/>
</dbReference>
<evidence type="ECO:0000313" key="2">
    <source>
        <dbReference type="EMBL" id="CAF3978295.1"/>
    </source>
</evidence>
<dbReference type="EMBL" id="CAJOBE010001706">
    <property type="protein sequence ID" value="CAF3767717.1"/>
    <property type="molecule type" value="Genomic_DNA"/>
</dbReference>
<dbReference type="Proteomes" id="UP000663836">
    <property type="component" value="Unassembled WGS sequence"/>
</dbReference>
<protein>
    <submittedName>
        <fullName evidence="1">Uncharacterized protein</fullName>
    </submittedName>
</protein>
<proteinExistence type="predicted"/>
<dbReference type="AlphaFoldDB" id="A0A818ZI53"/>